<accession>A0A2M9Q071</accession>
<gene>
    <name evidence="1" type="ORF">CWD94_22960</name>
</gene>
<dbReference type="Proteomes" id="UP000232101">
    <property type="component" value="Unassembled WGS sequence"/>
</dbReference>
<comment type="caution">
    <text evidence="1">The sequence shown here is derived from an EMBL/GenBank/DDBJ whole genome shotgun (WGS) entry which is preliminary data.</text>
</comment>
<dbReference type="AlphaFoldDB" id="A0A2M9Q071"/>
<dbReference type="InterPro" id="IPR016039">
    <property type="entry name" value="Thiolase-like"/>
</dbReference>
<protein>
    <submittedName>
        <fullName evidence="1">Uncharacterized protein</fullName>
    </submittedName>
</protein>
<evidence type="ECO:0000313" key="1">
    <source>
        <dbReference type="EMBL" id="PJO41485.1"/>
    </source>
</evidence>
<sequence length="98" mass="10712">MTQFNACPPTCGAAVVIVCRDRFATRHNANKTVDILAQSMTTDLPNSHEDSVHLAGYDMKGCPAQQVVLGSVRVGAMYSRGNKSITLYQFKSVLMTKF</sequence>
<reference evidence="1 2" key="1">
    <citation type="submission" date="2017-11" db="EMBL/GenBank/DDBJ databases">
        <title>Bacterial isolate from king chilli rhizosphere.</title>
        <authorList>
            <person name="Takhelmayum P."/>
            <person name="Sarangthem I."/>
        </authorList>
    </citation>
    <scope>NUCLEOTIDE SEQUENCE [LARGE SCALE GENOMIC DNA]</scope>
    <source>
        <strain evidence="2">t26</strain>
    </source>
</reference>
<evidence type="ECO:0000313" key="2">
    <source>
        <dbReference type="Proteomes" id="UP000232101"/>
    </source>
</evidence>
<dbReference type="RefSeq" id="WP_100545125.1">
    <property type="nucleotide sequence ID" value="NZ_PHQY01000671.1"/>
</dbReference>
<organism evidence="1 2">
    <name type="scientific">Lysinibacillus xylanilyticus</name>
    <dbReference type="NCBI Taxonomy" id="582475"/>
    <lineage>
        <taxon>Bacteria</taxon>
        <taxon>Bacillati</taxon>
        <taxon>Bacillota</taxon>
        <taxon>Bacilli</taxon>
        <taxon>Bacillales</taxon>
        <taxon>Bacillaceae</taxon>
        <taxon>Lysinibacillus</taxon>
    </lineage>
</organism>
<dbReference type="Gene3D" id="3.40.47.10">
    <property type="match status" value="1"/>
</dbReference>
<dbReference type="GO" id="GO:0016746">
    <property type="term" value="F:acyltransferase activity"/>
    <property type="evidence" value="ECO:0007669"/>
    <property type="project" value="InterPro"/>
</dbReference>
<proteinExistence type="predicted"/>
<name>A0A2M9Q071_9BACI</name>
<dbReference type="EMBL" id="PHQY01000671">
    <property type="protein sequence ID" value="PJO41485.1"/>
    <property type="molecule type" value="Genomic_DNA"/>
</dbReference>